<evidence type="ECO:0000256" key="2">
    <source>
        <dbReference type="ARBA" id="ARBA00004496"/>
    </source>
</evidence>
<evidence type="ECO:0000256" key="6">
    <source>
        <dbReference type="ARBA" id="ARBA00023242"/>
    </source>
</evidence>
<dbReference type="AlphaFoldDB" id="A0A8T3DF86"/>
<name>A0A8T3DF86_9TELE</name>
<evidence type="ECO:0000313" key="9">
    <source>
        <dbReference type="Proteomes" id="UP000829720"/>
    </source>
</evidence>
<accession>A0A8T3DF86</accession>
<sequence>MEGNPTGGSGVSKIKGEPDLAMSEENDRSHQSDRDATCGTDVARARWTLLRQVLKRKPLDSEEVQRVSVRRFSSFNLFSRNRLTTSDSDHPADGNWVEYRSAFFPQFSAFLRDNLGPIRVDEVLNSFDNTGNVCESSLKYFCPWGGGGTISQRGGGRDRHVNCPHYCEALDPC</sequence>
<feature type="compositionally biased region" description="Basic and acidic residues" evidence="7">
    <location>
        <begin position="25"/>
        <end position="36"/>
    </location>
</feature>
<evidence type="ECO:0000256" key="5">
    <source>
        <dbReference type="ARBA" id="ARBA00022679"/>
    </source>
</evidence>
<keyword evidence="5" id="KW-0808">Transferase</keyword>
<dbReference type="InterPro" id="IPR029063">
    <property type="entry name" value="SAM-dependent_MTases_sf"/>
</dbReference>
<evidence type="ECO:0000256" key="3">
    <source>
        <dbReference type="ARBA" id="ARBA00022490"/>
    </source>
</evidence>
<dbReference type="GO" id="GO:0005634">
    <property type="term" value="C:nucleus"/>
    <property type="evidence" value="ECO:0007669"/>
    <property type="project" value="UniProtKB-SubCell"/>
</dbReference>
<evidence type="ECO:0000256" key="4">
    <source>
        <dbReference type="ARBA" id="ARBA00022603"/>
    </source>
</evidence>
<dbReference type="Proteomes" id="UP000829720">
    <property type="component" value="Unassembled WGS sequence"/>
</dbReference>
<keyword evidence="3" id="KW-0963">Cytoplasm</keyword>
<evidence type="ECO:0000256" key="7">
    <source>
        <dbReference type="SAM" id="MobiDB-lite"/>
    </source>
</evidence>
<keyword evidence="9" id="KW-1185">Reference proteome</keyword>
<feature type="compositionally biased region" description="Gly residues" evidence="7">
    <location>
        <begin position="1"/>
        <end position="10"/>
    </location>
</feature>
<dbReference type="GO" id="GO:0018025">
    <property type="term" value="F:calmodulin-lysine N-methyltransferase activity"/>
    <property type="evidence" value="ECO:0007669"/>
    <property type="project" value="InterPro"/>
</dbReference>
<dbReference type="GO" id="GO:0005737">
    <property type="term" value="C:cytoplasm"/>
    <property type="evidence" value="ECO:0007669"/>
    <property type="project" value="UniProtKB-SubCell"/>
</dbReference>
<comment type="subcellular location">
    <subcellularLocation>
        <location evidence="2">Cytoplasm</location>
    </subcellularLocation>
    <subcellularLocation>
        <location evidence="1">Nucleus</location>
    </subcellularLocation>
</comment>
<comment type="caution">
    <text evidence="8">The sequence shown here is derived from an EMBL/GenBank/DDBJ whole genome shotgun (WGS) entry which is preliminary data.</text>
</comment>
<dbReference type="InterPro" id="IPR025800">
    <property type="entry name" value="CaM-Lys-N-MeTrfase"/>
</dbReference>
<dbReference type="GO" id="GO:0032259">
    <property type="term" value="P:methylation"/>
    <property type="evidence" value="ECO:0007669"/>
    <property type="project" value="UniProtKB-KW"/>
</dbReference>
<reference evidence="8" key="1">
    <citation type="submission" date="2021-01" db="EMBL/GenBank/DDBJ databases">
        <authorList>
            <person name="Zahm M."/>
            <person name="Roques C."/>
            <person name="Cabau C."/>
            <person name="Klopp C."/>
            <person name="Donnadieu C."/>
            <person name="Jouanno E."/>
            <person name="Lampietro C."/>
            <person name="Louis A."/>
            <person name="Herpin A."/>
            <person name="Echchiki A."/>
            <person name="Berthelot C."/>
            <person name="Parey E."/>
            <person name="Roest-Crollius H."/>
            <person name="Braasch I."/>
            <person name="Postlethwait J."/>
            <person name="Bobe J."/>
            <person name="Montfort J."/>
            <person name="Bouchez O."/>
            <person name="Begum T."/>
            <person name="Mejri S."/>
            <person name="Adams A."/>
            <person name="Chen W.-J."/>
            <person name="Guiguen Y."/>
        </authorList>
    </citation>
    <scope>NUCLEOTIDE SEQUENCE</scope>
    <source>
        <tissue evidence="8">Blood</tissue>
    </source>
</reference>
<dbReference type="PANTHER" id="PTHR13539:SF3">
    <property type="entry name" value="CALMODULIN-LYSINE N-METHYLTRANSFERASE"/>
    <property type="match status" value="1"/>
</dbReference>
<dbReference type="EMBL" id="JAERUA010000010">
    <property type="protein sequence ID" value="KAI1894424.1"/>
    <property type="molecule type" value="Genomic_DNA"/>
</dbReference>
<organism evidence="8 9">
    <name type="scientific">Albula goreensis</name>
    <dbReference type="NCBI Taxonomy" id="1534307"/>
    <lineage>
        <taxon>Eukaryota</taxon>
        <taxon>Metazoa</taxon>
        <taxon>Chordata</taxon>
        <taxon>Craniata</taxon>
        <taxon>Vertebrata</taxon>
        <taxon>Euteleostomi</taxon>
        <taxon>Actinopterygii</taxon>
        <taxon>Neopterygii</taxon>
        <taxon>Teleostei</taxon>
        <taxon>Albuliformes</taxon>
        <taxon>Albulidae</taxon>
        <taxon>Albula</taxon>
    </lineage>
</organism>
<keyword evidence="6" id="KW-0539">Nucleus</keyword>
<dbReference type="PANTHER" id="PTHR13539">
    <property type="entry name" value="CALMODULIN-LYSINE N-METHYLTRANSFERASE"/>
    <property type="match status" value="1"/>
</dbReference>
<gene>
    <name evidence="8" type="ORF">AGOR_G00115660</name>
</gene>
<keyword evidence="4" id="KW-0489">Methyltransferase</keyword>
<proteinExistence type="predicted"/>
<feature type="region of interest" description="Disordered" evidence="7">
    <location>
        <begin position="1"/>
        <end position="37"/>
    </location>
</feature>
<evidence type="ECO:0000313" key="8">
    <source>
        <dbReference type="EMBL" id="KAI1894424.1"/>
    </source>
</evidence>
<evidence type="ECO:0000256" key="1">
    <source>
        <dbReference type="ARBA" id="ARBA00004123"/>
    </source>
</evidence>
<dbReference type="OrthoDB" id="413520at2759"/>
<protein>
    <submittedName>
        <fullName evidence="8">Uncharacterized protein</fullName>
    </submittedName>
</protein>
<dbReference type="Gene3D" id="3.40.50.150">
    <property type="entry name" value="Vaccinia Virus protein VP39"/>
    <property type="match status" value="1"/>
</dbReference>